<dbReference type="EMBL" id="LWBP01000188">
    <property type="protein sequence ID" value="OQP58621.1"/>
    <property type="molecule type" value="Genomic_DNA"/>
</dbReference>
<dbReference type="Gene3D" id="3.90.1150.10">
    <property type="entry name" value="Aspartate Aminotransferase, domain 1"/>
    <property type="match status" value="1"/>
</dbReference>
<dbReference type="PANTHER" id="PTHR11986:SF79">
    <property type="entry name" value="ACETYLORNITHINE AMINOTRANSFERASE, MITOCHONDRIAL"/>
    <property type="match status" value="1"/>
</dbReference>
<dbReference type="FunFam" id="3.40.640.10:FF:000004">
    <property type="entry name" value="Acetylornithine aminotransferase"/>
    <property type="match status" value="1"/>
</dbReference>
<comment type="caution">
    <text evidence="6">The sequence shown here is derived from an EMBL/GenBank/DDBJ whole genome shotgun (WGS) entry which is preliminary data.</text>
</comment>
<dbReference type="PROSITE" id="PS00600">
    <property type="entry name" value="AA_TRANSFER_CLASS_3"/>
    <property type="match status" value="1"/>
</dbReference>
<evidence type="ECO:0000256" key="1">
    <source>
        <dbReference type="ARBA" id="ARBA00001933"/>
    </source>
</evidence>
<keyword evidence="2 6" id="KW-0032">Aminotransferase</keyword>
<keyword evidence="7" id="KW-1185">Reference proteome</keyword>
<dbReference type="GO" id="GO:0042802">
    <property type="term" value="F:identical protein binding"/>
    <property type="evidence" value="ECO:0007669"/>
    <property type="project" value="TreeGrafter"/>
</dbReference>
<dbReference type="RefSeq" id="WP_081166201.1">
    <property type="nucleotide sequence ID" value="NZ_LWBP01000188.1"/>
</dbReference>
<dbReference type="CDD" id="cd00610">
    <property type="entry name" value="OAT_like"/>
    <property type="match status" value="1"/>
</dbReference>
<dbReference type="InterPro" id="IPR015422">
    <property type="entry name" value="PyrdxlP-dep_Trfase_small"/>
</dbReference>
<dbReference type="Proteomes" id="UP000192276">
    <property type="component" value="Unassembled WGS sequence"/>
</dbReference>
<accession>A0A1V9FK20</accession>
<dbReference type="GO" id="GO:0008483">
    <property type="term" value="F:transaminase activity"/>
    <property type="evidence" value="ECO:0007669"/>
    <property type="project" value="UniProtKB-KW"/>
</dbReference>
<evidence type="ECO:0000313" key="7">
    <source>
        <dbReference type="Proteomes" id="UP000192276"/>
    </source>
</evidence>
<comment type="cofactor">
    <cofactor evidence="1">
        <name>pyridoxal 5'-phosphate</name>
        <dbReference type="ChEBI" id="CHEBI:597326"/>
    </cofactor>
</comment>
<evidence type="ECO:0000256" key="4">
    <source>
        <dbReference type="ARBA" id="ARBA00022898"/>
    </source>
</evidence>
<name>A0A1V9FK20_9BACT</name>
<gene>
    <name evidence="6" type="ORF">A4R26_03985</name>
</gene>
<proteinExistence type="inferred from homology"/>
<comment type="similarity">
    <text evidence="5">Belongs to the class-III pyridoxal-phosphate-dependent aminotransferase family.</text>
</comment>
<dbReference type="InterPro" id="IPR015421">
    <property type="entry name" value="PyrdxlP-dep_Trfase_major"/>
</dbReference>
<evidence type="ECO:0000256" key="5">
    <source>
        <dbReference type="RuleBase" id="RU003560"/>
    </source>
</evidence>
<reference evidence="7" key="1">
    <citation type="submission" date="2016-04" db="EMBL/GenBank/DDBJ databases">
        <authorList>
            <person name="Chen L."/>
            <person name="Zhuang W."/>
            <person name="Wang G."/>
        </authorList>
    </citation>
    <scope>NUCLEOTIDE SEQUENCE [LARGE SCALE GENOMIC DNA]</scope>
    <source>
        <strain evidence="7">208</strain>
    </source>
</reference>
<evidence type="ECO:0000313" key="6">
    <source>
        <dbReference type="EMBL" id="OQP58621.1"/>
    </source>
</evidence>
<keyword evidence="3 6" id="KW-0808">Transferase</keyword>
<dbReference type="InterPro" id="IPR049704">
    <property type="entry name" value="Aminotrans_3_PPA_site"/>
</dbReference>
<dbReference type="SUPFAM" id="SSF53383">
    <property type="entry name" value="PLP-dependent transferases"/>
    <property type="match status" value="1"/>
</dbReference>
<sequence>MNKRELFLRHVAQTSPAPLALDIVKAKGSILRDAAGKKYLDLIAGISVCNVGHCHPKVVKAVKKQVDDYMHLLVYGEMVETPQVQYAKWLTDQLPGSLNSVYFTNSGAEATEGAMKLAKRFTNRTRIVAFNKSYHGSTQGALSIMGDEYWRNAFRPLLPDVLHLEYDSMESLQEIDAHTACVFAETVQAERGVVAPSAQWMKALRDKCTETGTLLILDEIQTGFGRTGTLWGFEQFNIVPDIVLLGKALGGGMPLGAFAADQKIMQVLTENPVLGHITTFGGHPVCCAAGLAAFKVLLKEGIVDKVPGKTALFKELLQHPLIKAIRANGLLMAIEFENFEINKQVIDGCLRRGLLTDWFLFAPGCLRIAPPLTIAEKEIKKAARIILEVLDSVQA</sequence>
<evidence type="ECO:0000256" key="3">
    <source>
        <dbReference type="ARBA" id="ARBA00022679"/>
    </source>
</evidence>
<dbReference type="Pfam" id="PF00202">
    <property type="entry name" value="Aminotran_3"/>
    <property type="match status" value="1"/>
</dbReference>
<dbReference type="InterPro" id="IPR015424">
    <property type="entry name" value="PyrdxlP-dep_Trfase"/>
</dbReference>
<protein>
    <submittedName>
        <fullName evidence="6">Aminotransferase class III</fullName>
    </submittedName>
</protein>
<dbReference type="InterPro" id="IPR050103">
    <property type="entry name" value="Class-III_PLP-dep_AT"/>
</dbReference>
<organism evidence="6 7">
    <name type="scientific">Niastella populi</name>
    <dbReference type="NCBI Taxonomy" id="550983"/>
    <lineage>
        <taxon>Bacteria</taxon>
        <taxon>Pseudomonadati</taxon>
        <taxon>Bacteroidota</taxon>
        <taxon>Chitinophagia</taxon>
        <taxon>Chitinophagales</taxon>
        <taxon>Chitinophagaceae</taxon>
        <taxon>Niastella</taxon>
    </lineage>
</organism>
<dbReference type="PIRSF" id="PIRSF000521">
    <property type="entry name" value="Transaminase_4ab_Lys_Orn"/>
    <property type="match status" value="1"/>
</dbReference>
<keyword evidence="4 5" id="KW-0663">Pyridoxal phosphate</keyword>
<dbReference type="GO" id="GO:0030170">
    <property type="term" value="F:pyridoxal phosphate binding"/>
    <property type="evidence" value="ECO:0007669"/>
    <property type="project" value="InterPro"/>
</dbReference>
<dbReference type="InterPro" id="IPR005814">
    <property type="entry name" value="Aminotrans_3"/>
</dbReference>
<dbReference type="Gene3D" id="3.40.640.10">
    <property type="entry name" value="Type I PLP-dependent aspartate aminotransferase-like (Major domain)"/>
    <property type="match status" value="1"/>
</dbReference>
<dbReference type="OrthoDB" id="730777at2"/>
<dbReference type="PANTHER" id="PTHR11986">
    <property type="entry name" value="AMINOTRANSFERASE CLASS III"/>
    <property type="match status" value="1"/>
</dbReference>
<dbReference type="AlphaFoldDB" id="A0A1V9FK20"/>
<evidence type="ECO:0000256" key="2">
    <source>
        <dbReference type="ARBA" id="ARBA00022576"/>
    </source>
</evidence>
<dbReference type="STRING" id="550983.A4R26_03985"/>